<dbReference type="GO" id="GO:0005886">
    <property type="term" value="C:plasma membrane"/>
    <property type="evidence" value="ECO:0007669"/>
    <property type="project" value="TreeGrafter"/>
</dbReference>
<dbReference type="AlphaFoldDB" id="A0A0R3RB23"/>
<reference evidence="7 8" key="2">
    <citation type="submission" date="2018-11" db="EMBL/GenBank/DDBJ databases">
        <authorList>
            <consortium name="Pathogen Informatics"/>
        </authorList>
    </citation>
    <scope>NUCLEOTIDE SEQUENCE [LARGE SCALE GENOMIC DNA]</scope>
</reference>
<evidence type="ECO:0000313" key="8">
    <source>
        <dbReference type="Proteomes" id="UP000280834"/>
    </source>
</evidence>
<dbReference type="EMBL" id="UZAG01022237">
    <property type="protein sequence ID" value="VDO52974.1"/>
    <property type="molecule type" value="Genomic_DNA"/>
</dbReference>
<evidence type="ECO:0000259" key="6">
    <source>
        <dbReference type="Pfam" id="PF23122"/>
    </source>
</evidence>
<evidence type="ECO:0000256" key="2">
    <source>
        <dbReference type="ARBA" id="ARBA00022692"/>
    </source>
</evidence>
<keyword evidence="4" id="KW-0472">Membrane</keyword>
<dbReference type="PANTHER" id="PTHR13412:SF0">
    <property type="entry name" value="T-CELL IMMUNOMODULATORY PROTEIN"/>
    <property type="match status" value="1"/>
</dbReference>
<keyword evidence="3" id="KW-1133">Transmembrane helix</keyword>
<dbReference type="STRING" id="42155.A0A0R3RB23"/>
<keyword evidence="8" id="KW-1185">Reference proteome</keyword>
<sequence>MSDSWGHDQVGSQCQMPQTTHRALHTPFALFGLGRSPNFVDYDFVLSFCNCAKDMKLMQSFAVHIGSPRVPLAGSLHYGNQHYYLKQIVPNSRLIVVPPKGDGVHWQSRLYLTPSQLIKID</sequence>
<dbReference type="PANTHER" id="PTHR13412">
    <property type="entry name" value="T-CELL IMMUNOMODULATORY PROTEIN HOMOLOG"/>
    <property type="match status" value="1"/>
</dbReference>
<evidence type="ECO:0000313" key="7">
    <source>
        <dbReference type="EMBL" id="VDO52974.1"/>
    </source>
</evidence>
<comment type="subcellular location">
    <subcellularLocation>
        <location evidence="1">Membrane</location>
        <topology evidence="1">Single-pass type I membrane protein</topology>
    </subcellularLocation>
</comment>
<reference evidence="9" key="1">
    <citation type="submission" date="2017-02" db="UniProtKB">
        <authorList>
            <consortium name="WormBaseParasite"/>
        </authorList>
    </citation>
    <scope>IDENTIFICATION</scope>
</reference>
<organism evidence="9">
    <name type="scientific">Brugia timori</name>
    <dbReference type="NCBI Taxonomy" id="42155"/>
    <lineage>
        <taxon>Eukaryota</taxon>
        <taxon>Metazoa</taxon>
        <taxon>Ecdysozoa</taxon>
        <taxon>Nematoda</taxon>
        <taxon>Chromadorea</taxon>
        <taxon>Rhabditida</taxon>
        <taxon>Spirurina</taxon>
        <taxon>Spiruromorpha</taxon>
        <taxon>Filarioidea</taxon>
        <taxon>Onchocercidae</taxon>
        <taxon>Brugia</taxon>
    </lineage>
</organism>
<dbReference type="Pfam" id="PF23122">
    <property type="entry name" value="C2_ITFG1"/>
    <property type="match status" value="1"/>
</dbReference>
<protein>
    <submittedName>
        <fullName evidence="9">Exostosin domain-containing protein</fullName>
    </submittedName>
</protein>
<name>A0A0R3RB23_9BILA</name>
<evidence type="ECO:0000256" key="3">
    <source>
        <dbReference type="ARBA" id="ARBA00022989"/>
    </source>
</evidence>
<keyword evidence="5" id="KW-0325">Glycoprotein</keyword>
<accession>A0A0R3RB23</accession>
<gene>
    <name evidence="7" type="ORF">BTMF_LOCUS15209</name>
</gene>
<dbReference type="WBParaSite" id="BTMF_0001723901-mRNA-1">
    <property type="protein sequence ID" value="BTMF_0001723901-mRNA-1"/>
    <property type="gene ID" value="BTMF_0001723901"/>
</dbReference>
<evidence type="ECO:0000256" key="4">
    <source>
        <dbReference type="ARBA" id="ARBA00023136"/>
    </source>
</evidence>
<evidence type="ECO:0000256" key="1">
    <source>
        <dbReference type="ARBA" id="ARBA00004479"/>
    </source>
</evidence>
<dbReference type="Proteomes" id="UP000280834">
    <property type="component" value="Unassembled WGS sequence"/>
</dbReference>
<keyword evidence="2" id="KW-0812">Transmembrane</keyword>
<evidence type="ECO:0000256" key="5">
    <source>
        <dbReference type="ARBA" id="ARBA00023180"/>
    </source>
</evidence>
<feature type="domain" description="T-cell immunomodulatory protein TIP C2" evidence="6">
    <location>
        <begin position="1"/>
        <end position="111"/>
    </location>
</feature>
<dbReference type="InterPro" id="IPR024881">
    <property type="entry name" value="Tip"/>
</dbReference>
<evidence type="ECO:0000313" key="9">
    <source>
        <dbReference type="WBParaSite" id="BTMF_0001723901-mRNA-1"/>
    </source>
</evidence>
<proteinExistence type="predicted"/>
<dbReference type="InterPro" id="IPR057089">
    <property type="entry name" value="C2_TIP"/>
</dbReference>